<proteinExistence type="predicted"/>
<keyword evidence="1" id="KW-1133">Transmembrane helix</keyword>
<protein>
    <recommendedName>
        <fullName evidence="4">Cell division protein FtsL</fullName>
    </recommendedName>
</protein>
<organism evidence="2 3">
    <name type="scientific">Candidatus Ruania gallistercoris</name>
    <dbReference type="NCBI Taxonomy" id="2838746"/>
    <lineage>
        <taxon>Bacteria</taxon>
        <taxon>Bacillati</taxon>
        <taxon>Actinomycetota</taxon>
        <taxon>Actinomycetes</taxon>
        <taxon>Micrococcales</taxon>
        <taxon>Ruaniaceae</taxon>
        <taxon>Ruania</taxon>
    </lineage>
</organism>
<keyword evidence="1" id="KW-0812">Transmembrane</keyword>
<dbReference type="AlphaFoldDB" id="A0A9D2J6R1"/>
<evidence type="ECO:0000256" key="1">
    <source>
        <dbReference type="SAM" id="Phobius"/>
    </source>
</evidence>
<accession>A0A9D2J6R1</accession>
<sequence length="131" mass="13968">MSAVPGRVSAPAAGRSRRPRLRIVRAPAAGRSRVGFIVLCVGILVGALLGVLMLNTAMATTAYEIHDQQVQLARLAETEQSLAQEVERLSSPVLLQQQAEELGMESADGMRYITLADHAVLGHEAPLVGED</sequence>
<comment type="caution">
    <text evidence="2">The sequence shown here is derived from an EMBL/GenBank/DDBJ whole genome shotgun (WGS) entry which is preliminary data.</text>
</comment>
<evidence type="ECO:0008006" key="4">
    <source>
        <dbReference type="Google" id="ProtNLM"/>
    </source>
</evidence>
<gene>
    <name evidence="2" type="ORF">H9815_20435</name>
</gene>
<feature type="transmembrane region" description="Helical" evidence="1">
    <location>
        <begin position="34"/>
        <end position="54"/>
    </location>
</feature>
<reference evidence="2" key="1">
    <citation type="journal article" date="2021" name="PeerJ">
        <title>Extensive microbial diversity within the chicken gut microbiome revealed by metagenomics and culture.</title>
        <authorList>
            <person name="Gilroy R."/>
            <person name="Ravi A."/>
            <person name="Getino M."/>
            <person name="Pursley I."/>
            <person name="Horton D.L."/>
            <person name="Alikhan N.F."/>
            <person name="Baker D."/>
            <person name="Gharbi K."/>
            <person name="Hall N."/>
            <person name="Watson M."/>
            <person name="Adriaenssens E.M."/>
            <person name="Foster-Nyarko E."/>
            <person name="Jarju S."/>
            <person name="Secka A."/>
            <person name="Antonio M."/>
            <person name="Oren A."/>
            <person name="Chaudhuri R.R."/>
            <person name="La Ragione R."/>
            <person name="Hildebrand F."/>
            <person name="Pallen M.J."/>
        </authorList>
    </citation>
    <scope>NUCLEOTIDE SEQUENCE</scope>
    <source>
        <strain evidence="2">ChiGjej4B4-7305</strain>
    </source>
</reference>
<reference evidence="2" key="2">
    <citation type="submission" date="2021-04" db="EMBL/GenBank/DDBJ databases">
        <authorList>
            <person name="Gilroy R."/>
        </authorList>
    </citation>
    <scope>NUCLEOTIDE SEQUENCE</scope>
    <source>
        <strain evidence="2">ChiGjej4B4-7305</strain>
    </source>
</reference>
<keyword evidence="1" id="KW-0472">Membrane</keyword>
<evidence type="ECO:0000313" key="3">
    <source>
        <dbReference type="Proteomes" id="UP000824037"/>
    </source>
</evidence>
<dbReference type="Proteomes" id="UP000824037">
    <property type="component" value="Unassembled WGS sequence"/>
</dbReference>
<name>A0A9D2J6R1_9MICO</name>
<evidence type="ECO:0000313" key="2">
    <source>
        <dbReference type="EMBL" id="HIZ38152.1"/>
    </source>
</evidence>
<dbReference type="EMBL" id="DXBY01000347">
    <property type="protein sequence ID" value="HIZ38152.1"/>
    <property type="molecule type" value="Genomic_DNA"/>
</dbReference>